<dbReference type="Gene3D" id="2.40.260.10">
    <property type="entry name" value="Sortase"/>
    <property type="match status" value="1"/>
</dbReference>
<sequence>MPLYYYVKKEPLSPPTSVVPPKRKVIFSFRLLPTFTSVVGMALIVSVLWPIFSYELISASPNDEVVRTAAGLLNPLVEEVSPAYALGPRVVGNLDYTKASNWFTNVPPVNSDQQTASQTYTVSIPKLRIDEANVIYGSDDLLRSLVHYAGTAMPGQLGSPVIIGHSILPQFYNPKNYISIFSLLPTLEKGDAIIINYDGVTYTYRVESKQEVYPDNVSVLEQRYDSKLLKLITCVPPGLKTRRLVITARLTS</sequence>
<keyword evidence="2" id="KW-1133">Transmembrane helix</keyword>
<evidence type="ECO:0000313" key="4">
    <source>
        <dbReference type="Proteomes" id="UP000034212"/>
    </source>
</evidence>
<reference evidence="3 4" key="1">
    <citation type="journal article" date="2015" name="Nature">
        <title>rRNA introns, odd ribosomes, and small enigmatic genomes across a large radiation of phyla.</title>
        <authorList>
            <person name="Brown C.T."/>
            <person name="Hug L.A."/>
            <person name="Thomas B.C."/>
            <person name="Sharon I."/>
            <person name="Castelle C.J."/>
            <person name="Singh A."/>
            <person name="Wilkins M.J."/>
            <person name="Williams K.H."/>
            <person name="Banfield J.F."/>
        </authorList>
    </citation>
    <scope>NUCLEOTIDE SEQUENCE [LARGE SCALE GENOMIC DNA]</scope>
</reference>
<evidence type="ECO:0000256" key="2">
    <source>
        <dbReference type="SAM" id="Phobius"/>
    </source>
</evidence>
<evidence type="ECO:0000256" key="1">
    <source>
        <dbReference type="ARBA" id="ARBA00022801"/>
    </source>
</evidence>
<keyword evidence="1" id="KW-0378">Hydrolase</keyword>
<accession>A0A0G1TFU7</accession>
<dbReference type="InterPro" id="IPR005754">
    <property type="entry name" value="Sortase"/>
</dbReference>
<gene>
    <name evidence="3" type="ORF">UY08_C0015G0008</name>
</gene>
<feature type="transmembrane region" description="Helical" evidence="2">
    <location>
        <begin position="31"/>
        <end position="52"/>
    </location>
</feature>
<dbReference type="InterPro" id="IPR023365">
    <property type="entry name" value="Sortase_dom-sf"/>
</dbReference>
<keyword evidence="2" id="KW-0472">Membrane</keyword>
<comment type="caution">
    <text evidence="3">The sequence shown here is derived from an EMBL/GenBank/DDBJ whole genome shotgun (WGS) entry which is preliminary data.</text>
</comment>
<proteinExistence type="predicted"/>
<dbReference type="NCBIfam" id="TIGR01076">
    <property type="entry name" value="sortase_fam"/>
    <property type="match status" value="1"/>
</dbReference>
<dbReference type="EMBL" id="LCOQ01000015">
    <property type="protein sequence ID" value="KKU80616.1"/>
    <property type="molecule type" value="Genomic_DNA"/>
</dbReference>
<protein>
    <submittedName>
        <fullName evidence="3">Sortase family protein, LPXTG-site transpeptidase</fullName>
    </submittedName>
</protein>
<name>A0A0G1TFU7_9BACT</name>
<dbReference type="Pfam" id="PF04203">
    <property type="entry name" value="Sortase"/>
    <property type="match status" value="1"/>
</dbReference>
<organism evidence="3 4">
    <name type="scientific">Candidatus Gottesmanbacteria bacterium GW2011_GWA1_47_8</name>
    <dbReference type="NCBI Taxonomy" id="1618438"/>
    <lineage>
        <taxon>Bacteria</taxon>
        <taxon>Candidatus Gottesmaniibacteriota</taxon>
    </lineage>
</organism>
<keyword evidence="2" id="KW-0812">Transmembrane</keyword>
<dbReference type="GO" id="GO:0016787">
    <property type="term" value="F:hydrolase activity"/>
    <property type="evidence" value="ECO:0007669"/>
    <property type="project" value="UniProtKB-KW"/>
</dbReference>
<dbReference type="AlphaFoldDB" id="A0A0G1TFU7"/>
<evidence type="ECO:0000313" key="3">
    <source>
        <dbReference type="EMBL" id="KKU80616.1"/>
    </source>
</evidence>
<dbReference type="SUPFAM" id="SSF63817">
    <property type="entry name" value="Sortase"/>
    <property type="match status" value="1"/>
</dbReference>
<dbReference type="Proteomes" id="UP000034212">
    <property type="component" value="Unassembled WGS sequence"/>
</dbReference>